<feature type="binding site" evidence="12">
    <location>
        <position position="317"/>
    </location>
    <ligand>
        <name>UDP-N-acetyl-alpha-D-glucosamine</name>
        <dbReference type="ChEBI" id="CHEBI:57705"/>
    </ligand>
</feature>
<comment type="function">
    <text evidence="12">Cell wall formation. Adds enolpyruvyl to UDP-N-acetylglucosamine.</text>
</comment>
<keyword evidence="8 12" id="KW-0131">Cell cycle</keyword>
<feature type="domain" description="Enolpyruvate transferase" evidence="13">
    <location>
        <begin position="8"/>
        <end position="418"/>
    </location>
</feature>
<evidence type="ECO:0000256" key="9">
    <source>
        <dbReference type="ARBA" id="ARBA00023316"/>
    </source>
</evidence>
<keyword evidence="7 12" id="KW-0573">Peptidoglycan synthesis</keyword>
<evidence type="ECO:0000256" key="4">
    <source>
        <dbReference type="ARBA" id="ARBA00022618"/>
    </source>
</evidence>
<keyword evidence="6 12" id="KW-0133">Cell shape</keyword>
<evidence type="ECO:0000256" key="11">
    <source>
        <dbReference type="ARBA" id="ARBA00047527"/>
    </source>
</evidence>
<keyword evidence="3 12" id="KW-0963">Cytoplasm</keyword>
<comment type="subcellular location">
    <subcellularLocation>
        <location evidence="1 12">Cytoplasm</location>
    </subcellularLocation>
</comment>
<dbReference type="EMBL" id="JAVIIP010000029">
    <property type="protein sequence ID" value="MDX8541867.1"/>
    <property type="molecule type" value="Genomic_DNA"/>
</dbReference>
<comment type="similarity">
    <text evidence="10 12">Belongs to the EPSP synthase family. MurA subfamily.</text>
</comment>
<evidence type="ECO:0000256" key="3">
    <source>
        <dbReference type="ARBA" id="ARBA00022490"/>
    </source>
</evidence>
<dbReference type="EC" id="2.5.1.7" evidence="12"/>
<dbReference type="InterPro" id="IPR001986">
    <property type="entry name" value="Enolpyruvate_Tfrase_dom"/>
</dbReference>
<organism evidence="14 15">
    <name type="scientific">Mesorhizobium abyssinicae</name>
    <dbReference type="NCBI Taxonomy" id="1209958"/>
    <lineage>
        <taxon>Bacteria</taxon>
        <taxon>Pseudomonadati</taxon>
        <taxon>Pseudomonadota</taxon>
        <taxon>Alphaproteobacteria</taxon>
        <taxon>Hyphomicrobiales</taxon>
        <taxon>Phyllobacteriaceae</taxon>
        <taxon>Mesorhizobium</taxon>
    </lineage>
</organism>
<dbReference type="PANTHER" id="PTHR43783">
    <property type="entry name" value="UDP-N-ACETYLGLUCOSAMINE 1-CARBOXYVINYLTRANSFERASE"/>
    <property type="match status" value="1"/>
</dbReference>
<reference evidence="14 15" key="1">
    <citation type="submission" date="2023-08" db="EMBL/GenBank/DDBJ databases">
        <title>Implementing the SeqCode for naming new Mesorhizobium species isolated from Vachellia karroo root nodules.</title>
        <authorList>
            <person name="Van Lill M."/>
        </authorList>
    </citation>
    <scope>NUCLEOTIDE SEQUENCE [LARGE SCALE GENOMIC DNA]</scope>
    <source>
        <strain evidence="14 15">VK4B</strain>
    </source>
</reference>
<evidence type="ECO:0000256" key="1">
    <source>
        <dbReference type="ARBA" id="ARBA00004496"/>
    </source>
</evidence>
<evidence type="ECO:0000256" key="10">
    <source>
        <dbReference type="ARBA" id="ARBA00038367"/>
    </source>
</evidence>
<keyword evidence="12" id="KW-0670">Pyruvate</keyword>
<dbReference type="SUPFAM" id="SSF55205">
    <property type="entry name" value="EPT/RTPC-like"/>
    <property type="match status" value="1"/>
</dbReference>
<keyword evidence="4 12" id="KW-0132">Cell division</keyword>
<evidence type="ECO:0000256" key="8">
    <source>
        <dbReference type="ARBA" id="ARBA00023306"/>
    </source>
</evidence>
<dbReference type="RefSeq" id="WP_127310339.1">
    <property type="nucleotide sequence ID" value="NZ_JAVIIP010000029.1"/>
</dbReference>
<dbReference type="Proteomes" id="UP001276564">
    <property type="component" value="Unassembled WGS sequence"/>
</dbReference>
<gene>
    <name evidence="12 14" type="primary">murA</name>
    <name evidence="14" type="ORF">RFM23_30105</name>
</gene>
<comment type="catalytic activity">
    <reaction evidence="11 12">
        <text>phosphoenolpyruvate + UDP-N-acetyl-alpha-D-glucosamine = UDP-N-acetyl-3-O-(1-carboxyvinyl)-alpha-D-glucosamine + phosphate</text>
        <dbReference type="Rhea" id="RHEA:18681"/>
        <dbReference type="ChEBI" id="CHEBI:43474"/>
        <dbReference type="ChEBI" id="CHEBI:57705"/>
        <dbReference type="ChEBI" id="CHEBI:58702"/>
        <dbReference type="ChEBI" id="CHEBI:68483"/>
        <dbReference type="EC" id="2.5.1.7"/>
    </reaction>
</comment>
<evidence type="ECO:0000256" key="5">
    <source>
        <dbReference type="ARBA" id="ARBA00022679"/>
    </source>
</evidence>
<feature type="binding site" evidence="12">
    <location>
        <begin position="22"/>
        <end position="23"/>
    </location>
    <ligand>
        <name>phosphoenolpyruvate</name>
        <dbReference type="ChEBI" id="CHEBI:58702"/>
    </ligand>
</feature>
<dbReference type="NCBIfam" id="NF006873">
    <property type="entry name" value="PRK09369.1"/>
    <property type="match status" value="1"/>
</dbReference>
<accession>A0ABU5AX19</accession>
<dbReference type="InterPro" id="IPR036968">
    <property type="entry name" value="Enolpyruvate_Tfrase_sf"/>
</dbReference>
<feature type="binding site" evidence="12">
    <location>
        <position position="102"/>
    </location>
    <ligand>
        <name>UDP-N-acetyl-alpha-D-glucosamine</name>
        <dbReference type="ChEBI" id="CHEBI:57705"/>
    </ligand>
</feature>
<feature type="binding site" evidence="12">
    <location>
        <begin position="172"/>
        <end position="175"/>
    </location>
    <ligand>
        <name>UDP-N-acetyl-alpha-D-glucosamine</name>
        <dbReference type="ChEBI" id="CHEBI:57705"/>
    </ligand>
</feature>
<name>A0ABU5AX19_9HYPH</name>
<protein>
    <recommendedName>
        <fullName evidence="12">UDP-N-acetylglucosamine 1-carboxyvinyltransferase</fullName>
        <ecNumber evidence="12">2.5.1.7</ecNumber>
    </recommendedName>
    <alternativeName>
        <fullName evidence="12">Enoylpyruvate transferase</fullName>
    </alternativeName>
    <alternativeName>
        <fullName evidence="12">UDP-N-acetylglucosamine enolpyruvyl transferase</fullName>
        <shortName evidence="12">EPT</shortName>
    </alternativeName>
</protein>
<evidence type="ECO:0000259" key="13">
    <source>
        <dbReference type="Pfam" id="PF00275"/>
    </source>
</evidence>
<sequence length="430" mass="45487">MDRIRIVGGNKLAGSIPISGAKNAALPLMIASLLTDDTLTLENVPHLADVEQLIRILGNHGVDYSVNGRREKQQEGYSRTINFSARNIVDTTAPYELVSKMRASFWVIGPLLARMGEAKVSLPGGCAIGTRPVDLFLEGLQALGADLDVDTGYVIARTKNGRLVGNRYVFPKVSVGATHVLMMAASLAKGETVLENAACEPEIVNLAECLNAMGARISGAGTPTITIDGVEALSGARVRVIPDRIETGTYAMAVAMTGGDVVLEGARPELLQTALDVISQTGAEITPTNSGIRVRRNGAGISPVDVTTAPFPAFPTDLQAQFMGLMTMAKGKSRITETIFENRFMHVQELARLGAHITLSGQTAIVDGVAKLKGAPVMATDLRASVSLVIAGLAAEGETTVNRVYHLDRGFERLEEKLSGCGAVIERISG</sequence>
<dbReference type="HAMAP" id="MF_00111">
    <property type="entry name" value="MurA"/>
    <property type="match status" value="1"/>
</dbReference>
<dbReference type="InterPro" id="IPR005750">
    <property type="entry name" value="UDP_GlcNAc_COvinyl_MurA"/>
</dbReference>
<dbReference type="InterPro" id="IPR013792">
    <property type="entry name" value="RNA3'P_cycl/enolpyr_Trfase_a/b"/>
</dbReference>
<keyword evidence="15" id="KW-1185">Reference proteome</keyword>
<evidence type="ECO:0000256" key="7">
    <source>
        <dbReference type="ARBA" id="ARBA00022984"/>
    </source>
</evidence>
<feature type="active site" description="Proton donor" evidence="12">
    <location>
        <position position="126"/>
    </location>
</feature>
<feature type="binding site" evidence="12">
    <location>
        <position position="339"/>
    </location>
    <ligand>
        <name>UDP-N-acetyl-alpha-D-glucosamine</name>
        <dbReference type="ChEBI" id="CHEBI:57705"/>
    </ligand>
</feature>
<evidence type="ECO:0000313" key="14">
    <source>
        <dbReference type="EMBL" id="MDX8541867.1"/>
    </source>
</evidence>
<dbReference type="CDD" id="cd01555">
    <property type="entry name" value="UdpNAET"/>
    <property type="match status" value="1"/>
</dbReference>
<feature type="binding site" evidence="12">
    <location>
        <begin position="131"/>
        <end position="135"/>
    </location>
    <ligand>
        <name>UDP-N-acetyl-alpha-D-glucosamine</name>
        <dbReference type="ChEBI" id="CHEBI:57705"/>
    </ligand>
</feature>
<evidence type="ECO:0000256" key="6">
    <source>
        <dbReference type="ARBA" id="ARBA00022960"/>
    </source>
</evidence>
<keyword evidence="5 12" id="KW-0808">Transferase</keyword>
<evidence type="ECO:0000313" key="15">
    <source>
        <dbReference type="Proteomes" id="UP001276564"/>
    </source>
</evidence>
<comment type="caution">
    <text evidence="14">The sequence shown here is derived from an EMBL/GenBank/DDBJ whole genome shotgun (WGS) entry which is preliminary data.</text>
</comment>
<evidence type="ECO:0000256" key="2">
    <source>
        <dbReference type="ARBA" id="ARBA00004752"/>
    </source>
</evidence>
<proteinExistence type="inferred from homology"/>
<dbReference type="Gene3D" id="3.65.10.10">
    <property type="entry name" value="Enolpyruvate transferase domain"/>
    <property type="match status" value="2"/>
</dbReference>
<dbReference type="Pfam" id="PF00275">
    <property type="entry name" value="EPSP_synthase"/>
    <property type="match status" value="1"/>
</dbReference>
<keyword evidence="9 12" id="KW-0961">Cell wall biogenesis/degradation</keyword>
<comment type="pathway">
    <text evidence="2 12">Cell wall biogenesis; peptidoglycan biosynthesis.</text>
</comment>
<dbReference type="NCBIfam" id="TIGR01072">
    <property type="entry name" value="murA"/>
    <property type="match status" value="1"/>
</dbReference>
<evidence type="ECO:0000256" key="12">
    <source>
        <dbReference type="HAMAP-Rule" id="MF_00111"/>
    </source>
</evidence>
<dbReference type="InterPro" id="IPR050068">
    <property type="entry name" value="MurA_subfamily"/>
</dbReference>
<dbReference type="PANTHER" id="PTHR43783:SF1">
    <property type="entry name" value="UDP-N-ACETYLGLUCOSAMINE 1-CARBOXYVINYLTRANSFERASE"/>
    <property type="match status" value="1"/>
</dbReference>
<dbReference type="GO" id="GO:0008760">
    <property type="term" value="F:UDP-N-acetylglucosamine 1-carboxyvinyltransferase activity"/>
    <property type="evidence" value="ECO:0007669"/>
    <property type="project" value="UniProtKB-EC"/>
</dbReference>
<feature type="modified residue" description="2-(S-cysteinyl)pyruvic acid O-phosphothioketal" evidence="12">
    <location>
        <position position="126"/>
    </location>
</feature>